<comment type="caution">
    <text evidence="1">The sequence shown here is derived from an EMBL/GenBank/DDBJ whole genome shotgun (WGS) entry which is preliminary data.</text>
</comment>
<organism evidence="1 2">
    <name type="scientific">Triparma laevis f. inornata</name>
    <dbReference type="NCBI Taxonomy" id="1714386"/>
    <lineage>
        <taxon>Eukaryota</taxon>
        <taxon>Sar</taxon>
        <taxon>Stramenopiles</taxon>
        <taxon>Ochrophyta</taxon>
        <taxon>Bolidophyceae</taxon>
        <taxon>Parmales</taxon>
        <taxon>Triparmaceae</taxon>
        <taxon>Triparma</taxon>
    </lineage>
</organism>
<protein>
    <submittedName>
        <fullName evidence="1">Uncharacterized protein</fullName>
    </submittedName>
</protein>
<evidence type="ECO:0000313" key="1">
    <source>
        <dbReference type="EMBL" id="GMH83711.1"/>
    </source>
</evidence>
<dbReference type="EMBL" id="BLQM01000332">
    <property type="protein sequence ID" value="GMH83711.1"/>
    <property type="molecule type" value="Genomic_DNA"/>
</dbReference>
<reference evidence="2" key="1">
    <citation type="journal article" date="2023" name="Commun. Biol.">
        <title>Genome analysis of Parmales, the sister group of diatoms, reveals the evolutionary specialization of diatoms from phago-mixotrophs to photoautotrophs.</title>
        <authorList>
            <person name="Ban H."/>
            <person name="Sato S."/>
            <person name="Yoshikawa S."/>
            <person name="Yamada K."/>
            <person name="Nakamura Y."/>
            <person name="Ichinomiya M."/>
            <person name="Sato N."/>
            <person name="Blanc-Mathieu R."/>
            <person name="Endo H."/>
            <person name="Kuwata A."/>
            <person name="Ogata H."/>
        </authorList>
    </citation>
    <scope>NUCLEOTIDE SEQUENCE [LARGE SCALE GENOMIC DNA]</scope>
</reference>
<sequence length="616" mass="68115">MRRRPRWHQLRLRYPPEGRQFRQVLPGDNFEGVVTSFEMSKDTPFDVVAVPESADVNIDFCEEARSEPAECTITGADGDSDSVNVPAKCCSALNAWQEFEIDVSTTAMGDCEAFDLCAGSCGNMLEAVWVLQDDSGDDEDKAAAAAARTNYESFCALQDFAVRGQACEDSGRRTLLFEDDTRHWRERITVTAKPKADANVRLLSKEERESNTILDNLAHEERNLRVSAHNRRKLIEEHGEDFHRHLSGEDIERRLSEKRVCYMHGMGGMDDSSHYWGHDHMNNLLSGQNVQQFWIATDSKYCDFWPDNTRSHSVCTGVVPSNFIYKAFIDHHECNVIIAHSMGNPTMAEVYRMSGNDAKYMWYDTNGPMKGSTTATVLMDYINSPWIDWTSFFSVKGAKAIVMKGLTEAMAAHSGSCVNDAISWNLKSMCRVDGICEDAGETKVSAAGVLGAICGKGKGYGLGVPLSVGSLFLGEGSEENIGTWAIHLLSDYGEESDGVVGWSQCSVAMSEAGKNPNWSDDNSNNWYNGDMTHLYGTGASGDGSLASQKPNHWFKSMIGKPSGGSRALLLGSCSPSAFYETHYSYGGHSGYCGYWKQHGYCSWHSWVQDQCPCVCA</sequence>
<proteinExistence type="predicted"/>
<evidence type="ECO:0000313" key="2">
    <source>
        <dbReference type="Proteomes" id="UP001162640"/>
    </source>
</evidence>
<accession>A0A9W7B480</accession>
<dbReference type="Proteomes" id="UP001162640">
    <property type="component" value="Unassembled WGS sequence"/>
</dbReference>
<dbReference type="AlphaFoldDB" id="A0A9W7B480"/>
<name>A0A9W7B480_9STRA</name>
<gene>
    <name evidence="1" type="ORF">TL16_g09692</name>
</gene>